<accession>A0A4R7KW87</accession>
<protein>
    <submittedName>
        <fullName evidence="2">Sugar phosphate isomerase/epimerase</fullName>
    </submittedName>
</protein>
<dbReference type="Gene3D" id="3.20.20.150">
    <property type="entry name" value="Divalent-metal-dependent TIM barrel enzymes"/>
    <property type="match status" value="1"/>
</dbReference>
<feature type="domain" description="Xylose isomerase-like TIM barrel" evidence="1">
    <location>
        <begin position="118"/>
        <end position="247"/>
    </location>
</feature>
<comment type="caution">
    <text evidence="2">The sequence shown here is derived from an EMBL/GenBank/DDBJ whole genome shotgun (WGS) entry which is preliminary data.</text>
</comment>
<gene>
    <name evidence="2" type="ORF">EDD71_103163</name>
</gene>
<sequence>MEKSNIVINTLVFLDEINKGVKQSSLLRDINSLGISKAEVRREFIRDFEVEIKEIREISRGLKMELYYSVPKCMYINGRLASDDIEKYFREAYEMKCRNVKLNIGDYRDINSGDAAIINFLCDKYQIKLTIENDQTAENGRVEKIKEFLEHAQRLKVKISATFDVGNWLWQNQDPLENANTLRAYVTYIHLKDVKIKDKPQATLLDKGIIPWRSILDIFDKNLPVAIEYPCSPNALLTVEDEIRKLEALN</sequence>
<dbReference type="GO" id="GO:0016853">
    <property type="term" value="F:isomerase activity"/>
    <property type="evidence" value="ECO:0007669"/>
    <property type="project" value="UniProtKB-KW"/>
</dbReference>
<proteinExistence type="predicted"/>
<organism evidence="2 3">
    <name type="scientific">Fonticella tunisiensis</name>
    <dbReference type="NCBI Taxonomy" id="1096341"/>
    <lineage>
        <taxon>Bacteria</taxon>
        <taxon>Bacillati</taxon>
        <taxon>Bacillota</taxon>
        <taxon>Clostridia</taxon>
        <taxon>Eubacteriales</taxon>
        <taxon>Clostridiaceae</taxon>
        <taxon>Fonticella</taxon>
    </lineage>
</organism>
<evidence type="ECO:0000259" key="1">
    <source>
        <dbReference type="Pfam" id="PF01261"/>
    </source>
</evidence>
<dbReference type="AlphaFoldDB" id="A0A4R7KW87"/>
<keyword evidence="2" id="KW-0413">Isomerase</keyword>
<dbReference type="InterPro" id="IPR036237">
    <property type="entry name" value="Xyl_isomerase-like_sf"/>
</dbReference>
<name>A0A4R7KW87_9CLOT</name>
<keyword evidence="3" id="KW-1185">Reference proteome</keyword>
<dbReference type="RefSeq" id="WP_133627276.1">
    <property type="nucleotide sequence ID" value="NZ_SOAZ01000003.1"/>
</dbReference>
<dbReference type="Proteomes" id="UP000295325">
    <property type="component" value="Unassembled WGS sequence"/>
</dbReference>
<evidence type="ECO:0000313" key="3">
    <source>
        <dbReference type="Proteomes" id="UP000295325"/>
    </source>
</evidence>
<dbReference type="OrthoDB" id="9815124at2"/>
<dbReference type="Pfam" id="PF01261">
    <property type="entry name" value="AP_endonuc_2"/>
    <property type="match status" value="1"/>
</dbReference>
<dbReference type="EMBL" id="SOAZ01000003">
    <property type="protein sequence ID" value="TDT62885.1"/>
    <property type="molecule type" value="Genomic_DNA"/>
</dbReference>
<dbReference type="InterPro" id="IPR013022">
    <property type="entry name" value="Xyl_isomerase-like_TIM-brl"/>
</dbReference>
<dbReference type="SUPFAM" id="SSF51658">
    <property type="entry name" value="Xylose isomerase-like"/>
    <property type="match status" value="1"/>
</dbReference>
<evidence type="ECO:0000313" key="2">
    <source>
        <dbReference type="EMBL" id="TDT62885.1"/>
    </source>
</evidence>
<reference evidence="2 3" key="1">
    <citation type="submission" date="2019-03" db="EMBL/GenBank/DDBJ databases">
        <title>Genomic Encyclopedia of Type Strains, Phase IV (KMG-IV): sequencing the most valuable type-strain genomes for metagenomic binning, comparative biology and taxonomic classification.</title>
        <authorList>
            <person name="Goeker M."/>
        </authorList>
    </citation>
    <scope>NUCLEOTIDE SEQUENCE [LARGE SCALE GENOMIC DNA]</scope>
    <source>
        <strain evidence="2 3">DSM 24455</strain>
    </source>
</reference>